<dbReference type="PANTHER" id="PTHR46125">
    <property type="entry name" value="GATA TRANSCRIPTION FACTOR 28"/>
    <property type="match status" value="1"/>
</dbReference>
<dbReference type="PANTHER" id="PTHR46125:SF27">
    <property type="entry name" value="GATA TRANSCRIPTION FACTOR 28"/>
    <property type="match status" value="1"/>
</dbReference>
<comment type="similarity">
    <text evidence="3">Belongs to the type IV zinc-finger family. Class C subfamily.</text>
</comment>
<evidence type="ECO:0000256" key="14">
    <source>
        <dbReference type="SAM" id="MobiDB-lite"/>
    </source>
</evidence>
<evidence type="ECO:0000256" key="8">
    <source>
        <dbReference type="ARBA" id="ARBA00023125"/>
    </source>
</evidence>
<dbReference type="InterPro" id="IPR000679">
    <property type="entry name" value="Znf_GATA"/>
</dbReference>
<keyword evidence="8" id="KW-0238">DNA-binding</keyword>
<feature type="region of interest" description="Disordered" evidence="14">
    <location>
        <begin position="76"/>
        <end position="128"/>
    </location>
</feature>
<dbReference type="PROSITE" id="PS50114">
    <property type="entry name" value="GATA_ZN_FINGER_2"/>
    <property type="match status" value="1"/>
</dbReference>
<dbReference type="SUPFAM" id="SSF57716">
    <property type="entry name" value="Glucocorticoid receptor-like (DNA-binding domain)"/>
    <property type="match status" value="1"/>
</dbReference>
<gene>
    <name evidence="18" type="ORF">R1flu_022368</name>
</gene>
<evidence type="ECO:0000256" key="10">
    <source>
        <dbReference type="ARBA" id="ARBA00023163"/>
    </source>
</evidence>
<dbReference type="Pfam" id="PF06203">
    <property type="entry name" value="CCT"/>
    <property type="match status" value="1"/>
</dbReference>
<dbReference type="Proteomes" id="UP001605036">
    <property type="component" value="Unassembled WGS sequence"/>
</dbReference>
<evidence type="ECO:0000256" key="5">
    <source>
        <dbReference type="ARBA" id="ARBA00022771"/>
    </source>
</evidence>
<dbReference type="InterPro" id="IPR010399">
    <property type="entry name" value="Tify_dom"/>
</dbReference>
<dbReference type="PROSITE" id="PS51320">
    <property type="entry name" value="TIFY"/>
    <property type="match status" value="1"/>
</dbReference>
<evidence type="ECO:0000313" key="19">
    <source>
        <dbReference type="Proteomes" id="UP001605036"/>
    </source>
</evidence>
<comment type="function">
    <text evidence="1">Transcriptional activator that specifically binds 5'-GATA-3' or 5'-GAT-3' motifs within gene promoters.</text>
</comment>
<protein>
    <submittedName>
        <fullName evidence="18">Uncharacterized protein</fullName>
    </submittedName>
</protein>
<keyword evidence="7" id="KW-0805">Transcription regulation</keyword>
<evidence type="ECO:0000256" key="6">
    <source>
        <dbReference type="ARBA" id="ARBA00022833"/>
    </source>
</evidence>
<feature type="domain" description="Tify" evidence="17">
    <location>
        <begin position="131"/>
        <end position="166"/>
    </location>
</feature>
<dbReference type="InterPro" id="IPR045280">
    <property type="entry name" value="TIFY-like"/>
</dbReference>
<keyword evidence="11 13" id="KW-0539">Nucleus</keyword>
<dbReference type="InterPro" id="IPR010402">
    <property type="entry name" value="CCT_domain"/>
</dbReference>
<feature type="region of interest" description="Disordered" evidence="14">
    <location>
        <begin position="229"/>
        <end position="272"/>
    </location>
</feature>
<dbReference type="PROSITE" id="PS00344">
    <property type="entry name" value="GATA_ZN_FINGER_1"/>
    <property type="match status" value="1"/>
</dbReference>
<comment type="caution">
    <text evidence="18">The sequence shown here is derived from an EMBL/GenBank/DDBJ whole genome shotgun (WGS) entry which is preliminary data.</text>
</comment>
<evidence type="ECO:0000256" key="4">
    <source>
        <dbReference type="ARBA" id="ARBA00022723"/>
    </source>
</evidence>
<evidence type="ECO:0000256" key="9">
    <source>
        <dbReference type="ARBA" id="ARBA00023159"/>
    </source>
</evidence>
<evidence type="ECO:0000256" key="2">
    <source>
        <dbReference type="ARBA" id="ARBA00004123"/>
    </source>
</evidence>
<evidence type="ECO:0000256" key="13">
    <source>
        <dbReference type="PROSITE-ProRule" id="PRU00357"/>
    </source>
</evidence>
<dbReference type="Pfam" id="PF00320">
    <property type="entry name" value="GATA"/>
    <property type="match status" value="1"/>
</dbReference>
<dbReference type="SMART" id="SM00401">
    <property type="entry name" value="ZnF_GATA"/>
    <property type="match status" value="1"/>
</dbReference>
<keyword evidence="10" id="KW-0804">Transcription</keyword>
<evidence type="ECO:0000256" key="3">
    <source>
        <dbReference type="ARBA" id="ARBA00007722"/>
    </source>
</evidence>
<dbReference type="SMART" id="SM00979">
    <property type="entry name" value="TIFY"/>
    <property type="match status" value="1"/>
</dbReference>
<dbReference type="EMBL" id="JBHFFA010000001">
    <property type="protein sequence ID" value="KAL2654240.1"/>
    <property type="molecule type" value="Genomic_DNA"/>
</dbReference>
<feature type="domain" description="GATA-type" evidence="15">
    <location>
        <begin position="270"/>
        <end position="328"/>
    </location>
</feature>
<evidence type="ECO:0000259" key="16">
    <source>
        <dbReference type="PROSITE" id="PS51017"/>
    </source>
</evidence>
<keyword evidence="6" id="KW-0862">Zinc</keyword>
<evidence type="ECO:0000256" key="12">
    <source>
        <dbReference type="PROSITE-ProRule" id="PRU00094"/>
    </source>
</evidence>
<dbReference type="AlphaFoldDB" id="A0ABD1ZS05"/>
<reference evidence="18 19" key="1">
    <citation type="submission" date="2024-09" db="EMBL/GenBank/DDBJ databases">
        <title>Chromosome-scale assembly of Riccia fluitans.</title>
        <authorList>
            <person name="Paukszto L."/>
            <person name="Sawicki J."/>
            <person name="Karawczyk K."/>
            <person name="Piernik-Szablinska J."/>
            <person name="Szczecinska M."/>
            <person name="Mazdziarz M."/>
        </authorList>
    </citation>
    <scope>NUCLEOTIDE SEQUENCE [LARGE SCALE GENOMIC DNA]</scope>
    <source>
        <strain evidence="18">Rf_01</strain>
        <tissue evidence="18">Aerial parts of the thallus</tissue>
    </source>
</reference>
<evidence type="ECO:0000259" key="15">
    <source>
        <dbReference type="PROSITE" id="PS50114"/>
    </source>
</evidence>
<name>A0ABD1ZS05_9MARC</name>
<dbReference type="InterPro" id="IPR013088">
    <property type="entry name" value="Znf_NHR/GATA"/>
</dbReference>
<dbReference type="GO" id="GO:0005634">
    <property type="term" value="C:nucleus"/>
    <property type="evidence" value="ECO:0007669"/>
    <property type="project" value="UniProtKB-SubCell"/>
</dbReference>
<keyword evidence="9" id="KW-0010">Activator</keyword>
<keyword evidence="4" id="KW-0479">Metal-binding</keyword>
<evidence type="ECO:0000256" key="11">
    <source>
        <dbReference type="ARBA" id="ARBA00023242"/>
    </source>
</evidence>
<dbReference type="CDD" id="cd00202">
    <property type="entry name" value="ZnF_GATA"/>
    <property type="match status" value="1"/>
</dbReference>
<accession>A0ABD1ZS05</accession>
<evidence type="ECO:0000256" key="7">
    <source>
        <dbReference type="ARBA" id="ARBA00023015"/>
    </source>
</evidence>
<evidence type="ECO:0000256" key="1">
    <source>
        <dbReference type="ARBA" id="ARBA00002206"/>
    </source>
</evidence>
<keyword evidence="5 12" id="KW-0863">Zinc-finger</keyword>
<feature type="region of interest" description="Disordered" evidence="14">
    <location>
        <begin position="19"/>
        <end position="59"/>
    </location>
</feature>
<dbReference type="PROSITE" id="PS51017">
    <property type="entry name" value="CCT"/>
    <property type="match status" value="1"/>
</dbReference>
<evidence type="ECO:0000313" key="18">
    <source>
        <dbReference type="EMBL" id="KAL2654240.1"/>
    </source>
</evidence>
<comment type="subcellular location">
    <subcellularLocation>
        <location evidence="2 13">Nucleus</location>
    </subcellularLocation>
</comment>
<feature type="compositionally biased region" description="Basic residues" evidence="14">
    <location>
        <begin position="76"/>
        <end position="85"/>
    </location>
</feature>
<dbReference type="GO" id="GO:0008270">
    <property type="term" value="F:zinc ion binding"/>
    <property type="evidence" value="ECO:0007669"/>
    <property type="project" value="UniProtKB-KW"/>
</dbReference>
<dbReference type="GO" id="GO:0003677">
    <property type="term" value="F:DNA binding"/>
    <property type="evidence" value="ECO:0007669"/>
    <property type="project" value="UniProtKB-KW"/>
</dbReference>
<keyword evidence="19" id="KW-1185">Reference proteome</keyword>
<proteinExistence type="inferred from homology"/>
<feature type="compositionally biased region" description="Acidic residues" evidence="14">
    <location>
        <begin position="97"/>
        <end position="111"/>
    </location>
</feature>
<sequence length="449" mass="49487">MSDTDHIAQALHAHHGLHSHTLGHSHGLSMGHSHGHHPQAHELHHVQQQNQSDVETQGHVDSQVHENAELVHHVHLHGHHGHSHGLQHSDENGVGVDDQDDDPGDDEGLDEAEMHSDGAHPGDAPNQLAVRNQGTTQLTLSYQGEVYVFDTVPPEKVQAVLLLLGGREIPPGMSGVNASGHHHSNKGVSELPARMNMPQRLASLTRFREKRKERCYDKKIRYTVRKEVAQRMQRKKGQFASSRSLGDEGGPVSNWDGSQTPGQPAGPGSGQQEVTCVHCGIGERSTPMMRRGPSGPRTLCNACGLMWANKGVLRDLSKNPPLPGVPQQPHMLHQQQIIMQQQQQIAALQHSLEHVPQSGNETRMSNQQIDMDQQHNREVLSSSANGEQRLTSSVSGRDQTEFQRILSENENLLLLVPELAFHMGSRSVWTRSLIMLGLEKRSGSVNLNC</sequence>
<dbReference type="Gene3D" id="3.30.50.10">
    <property type="entry name" value="Erythroid Transcription Factor GATA-1, subunit A"/>
    <property type="match status" value="1"/>
</dbReference>
<evidence type="ECO:0000259" key="17">
    <source>
        <dbReference type="PROSITE" id="PS51320"/>
    </source>
</evidence>
<feature type="compositionally biased region" description="Polar residues" evidence="14">
    <location>
        <begin position="46"/>
        <end position="55"/>
    </location>
</feature>
<organism evidence="18 19">
    <name type="scientific">Riccia fluitans</name>
    <dbReference type="NCBI Taxonomy" id="41844"/>
    <lineage>
        <taxon>Eukaryota</taxon>
        <taxon>Viridiplantae</taxon>
        <taxon>Streptophyta</taxon>
        <taxon>Embryophyta</taxon>
        <taxon>Marchantiophyta</taxon>
        <taxon>Marchantiopsida</taxon>
        <taxon>Marchantiidae</taxon>
        <taxon>Marchantiales</taxon>
        <taxon>Ricciaceae</taxon>
        <taxon>Riccia</taxon>
    </lineage>
</organism>
<dbReference type="Pfam" id="PF06200">
    <property type="entry name" value="tify"/>
    <property type="match status" value="1"/>
</dbReference>
<feature type="domain" description="CCT" evidence="16">
    <location>
        <begin position="200"/>
        <end position="242"/>
    </location>
</feature>